<comment type="subcellular location">
    <subcellularLocation>
        <location evidence="4">Endoplasmic reticulum membrane</location>
        <topology evidence="4">Peripheral membrane protein</topology>
    </subcellularLocation>
    <subcellularLocation>
        <location evidence="3">Microsome membrane</location>
        <topology evidence="3">Peripheral membrane protein</topology>
    </subcellularLocation>
</comment>
<evidence type="ECO:0000313" key="13">
    <source>
        <dbReference type="EMBL" id="OXU32057.1"/>
    </source>
</evidence>
<keyword evidence="7 11" id="KW-0479">Metal-binding</keyword>
<dbReference type="AlphaFoldDB" id="A0A232FNV9"/>
<keyword evidence="14" id="KW-1185">Reference proteome</keyword>
<dbReference type="PRINTS" id="PR00385">
    <property type="entry name" value="P450"/>
</dbReference>
<sequence length="550" mass="63504">MVAGRSILQNLGKLPSAAPKWLMRSVATYTIKESNAEDANSSEWDFARPYEEIPGPKPLPVLGNLLKFLPRIGEYGDLRPEQLLSRLRDEYGSIVRLEGLPNRRPCVFLYDVELCEKMYRFEGVWPSRVSIQCLHHYCMSNPDRRDLGLSVSQGEQWHQFRTKVNQPMMQPRTVRYHVAQIDQVADDFIAKMRQLRDPLTNELPASFYNEISKWTLESICLVALDHRFGCLEENLAADSEPQRMINAIHEIFELLFQLEVQPSFWKYYNTGKLKRFFRAMDTVTEIGNKHIANAMERVKSKPDSDNQDRGMLERLLAIDERTARTMAQDMLIAGVDTEPRRRNKGSLFLYIPFGIVPQTANSVGKTLYMIATHPRVQEKLRAEVDAALPRADSPFTYNTMNEIPYLKACIKETLRLSPISPVNVRTMNKDIVLAGYRIPKGMDVMACHKLLSRDEEQFPRADEFIPERWIKGSTEIQSAKKAHPFSYMPFGFGPRTCIGRRFAELEMETLIAKVIRQFELDWNHGPLVEDDLYINYIATALQFKITDREN</sequence>
<evidence type="ECO:0000256" key="9">
    <source>
        <dbReference type="ARBA" id="ARBA00023004"/>
    </source>
</evidence>
<dbReference type="PANTHER" id="PTHR24279">
    <property type="entry name" value="CYTOCHROME P450"/>
    <property type="match status" value="1"/>
</dbReference>
<dbReference type="GO" id="GO:0004497">
    <property type="term" value="F:monooxygenase activity"/>
    <property type="evidence" value="ECO:0007669"/>
    <property type="project" value="UniProtKB-KW"/>
</dbReference>
<evidence type="ECO:0000313" key="14">
    <source>
        <dbReference type="Proteomes" id="UP000215335"/>
    </source>
</evidence>
<dbReference type="InterPro" id="IPR017972">
    <property type="entry name" value="Cyt_P450_CS"/>
</dbReference>
<evidence type="ECO:0000256" key="2">
    <source>
        <dbReference type="ARBA" id="ARBA00003690"/>
    </source>
</evidence>
<evidence type="ECO:0000256" key="7">
    <source>
        <dbReference type="ARBA" id="ARBA00022723"/>
    </source>
</evidence>
<evidence type="ECO:0000256" key="10">
    <source>
        <dbReference type="ARBA" id="ARBA00023033"/>
    </source>
</evidence>
<keyword evidence="6 11" id="KW-0349">Heme</keyword>
<dbReference type="InterPro" id="IPR001128">
    <property type="entry name" value="Cyt_P450"/>
</dbReference>
<accession>A0A232FNV9</accession>
<reference evidence="13 14" key="1">
    <citation type="journal article" date="2017" name="Curr. Biol.">
        <title>The Evolution of Venom by Co-option of Single-Copy Genes.</title>
        <authorList>
            <person name="Martinson E.O."/>
            <person name="Mrinalini"/>
            <person name="Kelkar Y.D."/>
            <person name="Chang C.H."/>
            <person name="Werren J.H."/>
        </authorList>
    </citation>
    <scope>NUCLEOTIDE SEQUENCE [LARGE SCALE GENOMIC DNA]</scope>
    <source>
        <strain evidence="13 14">Alberta</strain>
        <tissue evidence="13">Whole body</tissue>
    </source>
</reference>
<dbReference type="GO" id="GO:0020037">
    <property type="term" value="F:heme binding"/>
    <property type="evidence" value="ECO:0007669"/>
    <property type="project" value="InterPro"/>
</dbReference>
<evidence type="ECO:0000256" key="1">
    <source>
        <dbReference type="ARBA" id="ARBA00001971"/>
    </source>
</evidence>
<proteinExistence type="inferred from homology"/>
<evidence type="ECO:0000256" key="11">
    <source>
        <dbReference type="PIRSR" id="PIRSR602403-1"/>
    </source>
</evidence>
<dbReference type="SUPFAM" id="SSF48264">
    <property type="entry name" value="Cytochrome P450"/>
    <property type="match status" value="1"/>
</dbReference>
<gene>
    <name evidence="13" type="ORF">TSAR_002862</name>
</gene>
<dbReference type="EMBL" id="NNAY01000010">
    <property type="protein sequence ID" value="OXU32057.1"/>
    <property type="molecule type" value="Genomic_DNA"/>
</dbReference>
<dbReference type="GO" id="GO:0005506">
    <property type="term" value="F:iron ion binding"/>
    <property type="evidence" value="ECO:0007669"/>
    <property type="project" value="InterPro"/>
</dbReference>
<keyword evidence="8 12" id="KW-0560">Oxidoreductase</keyword>
<comment type="similarity">
    <text evidence="5 12">Belongs to the cytochrome P450 family.</text>
</comment>
<keyword evidence="10 12" id="KW-0503">Monooxygenase</keyword>
<evidence type="ECO:0000256" key="5">
    <source>
        <dbReference type="ARBA" id="ARBA00010617"/>
    </source>
</evidence>
<dbReference type="PANTHER" id="PTHR24279:SF120">
    <property type="entry name" value="CYTOCHROME P450"/>
    <property type="match status" value="1"/>
</dbReference>
<keyword evidence="9 11" id="KW-0408">Iron</keyword>
<dbReference type="Pfam" id="PF00067">
    <property type="entry name" value="p450"/>
    <property type="match status" value="1"/>
</dbReference>
<dbReference type="STRING" id="543379.A0A232FNV9"/>
<dbReference type="OrthoDB" id="3945418at2759"/>
<dbReference type="Gene3D" id="1.10.630.10">
    <property type="entry name" value="Cytochrome P450"/>
    <property type="match status" value="1"/>
</dbReference>
<dbReference type="CDD" id="cd11054">
    <property type="entry name" value="CYP24A1-like"/>
    <property type="match status" value="1"/>
</dbReference>
<dbReference type="PROSITE" id="PS00086">
    <property type="entry name" value="CYTOCHROME_P450"/>
    <property type="match status" value="1"/>
</dbReference>
<dbReference type="GO" id="GO:0016705">
    <property type="term" value="F:oxidoreductase activity, acting on paired donors, with incorporation or reduction of molecular oxygen"/>
    <property type="evidence" value="ECO:0007669"/>
    <property type="project" value="InterPro"/>
</dbReference>
<organism evidence="13 14">
    <name type="scientific">Trichomalopsis sarcophagae</name>
    <dbReference type="NCBI Taxonomy" id="543379"/>
    <lineage>
        <taxon>Eukaryota</taxon>
        <taxon>Metazoa</taxon>
        <taxon>Ecdysozoa</taxon>
        <taxon>Arthropoda</taxon>
        <taxon>Hexapoda</taxon>
        <taxon>Insecta</taxon>
        <taxon>Pterygota</taxon>
        <taxon>Neoptera</taxon>
        <taxon>Endopterygota</taxon>
        <taxon>Hymenoptera</taxon>
        <taxon>Apocrita</taxon>
        <taxon>Proctotrupomorpha</taxon>
        <taxon>Chalcidoidea</taxon>
        <taxon>Pteromalidae</taxon>
        <taxon>Pteromalinae</taxon>
        <taxon>Trichomalopsis</taxon>
    </lineage>
</organism>
<feature type="binding site" description="axial binding residue" evidence="11">
    <location>
        <position position="497"/>
    </location>
    <ligand>
        <name>heme</name>
        <dbReference type="ChEBI" id="CHEBI:30413"/>
    </ligand>
    <ligandPart>
        <name>Fe</name>
        <dbReference type="ChEBI" id="CHEBI:18248"/>
    </ligandPart>
</feature>
<evidence type="ECO:0000256" key="3">
    <source>
        <dbReference type="ARBA" id="ARBA00004174"/>
    </source>
</evidence>
<evidence type="ECO:0000256" key="12">
    <source>
        <dbReference type="RuleBase" id="RU000461"/>
    </source>
</evidence>
<name>A0A232FNV9_9HYME</name>
<dbReference type="InterPro" id="IPR050479">
    <property type="entry name" value="CYP11_CYP27_families"/>
</dbReference>
<dbReference type="PRINTS" id="PR00465">
    <property type="entry name" value="EP450IV"/>
</dbReference>
<dbReference type="InterPro" id="IPR002403">
    <property type="entry name" value="Cyt_P450_E_grp-IV"/>
</dbReference>
<dbReference type="Proteomes" id="UP000215335">
    <property type="component" value="Unassembled WGS sequence"/>
</dbReference>
<evidence type="ECO:0000256" key="6">
    <source>
        <dbReference type="ARBA" id="ARBA00022617"/>
    </source>
</evidence>
<dbReference type="InterPro" id="IPR036396">
    <property type="entry name" value="Cyt_P450_sf"/>
</dbReference>
<evidence type="ECO:0000256" key="8">
    <source>
        <dbReference type="ARBA" id="ARBA00023002"/>
    </source>
</evidence>
<protein>
    <recommendedName>
        <fullName evidence="15">Cytochrome P450</fullName>
    </recommendedName>
</protein>
<dbReference type="GO" id="GO:0005789">
    <property type="term" value="C:endoplasmic reticulum membrane"/>
    <property type="evidence" value="ECO:0007669"/>
    <property type="project" value="UniProtKB-SubCell"/>
</dbReference>
<comment type="caution">
    <text evidence="13">The sequence shown here is derived from an EMBL/GenBank/DDBJ whole genome shotgun (WGS) entry which is preliminary data.</text>
</comment>
<evidence type="ECO:0008006" key="15">
    <source>
        <dbReference type="Google" id="ProtNLM"/>
    </source>
</evidence>
<comment type="function">
    <text evidence="2">May be involved in the metabolism of insect hormones and in the breakdown of synthetic insecticides.</text>
</comment>
<evidence type="ECO:0000256" key="4">
    <source>
        <dbReference type="ARBA" id="ARBA00004406"/>
    </source>
</evidence>
<comment type="cofactor">
    <cofactor evidence="1 11">
        <name>heme</name>
        <dbReference type="ChEBI" id="CHEBI:30413"/>
    </cofactor>
</comment>